<dbReference type="InterPro" id="IPR050276">
    <property type="entry name" value="MshD_Acetyltransferase"/>
</dbReference>
<comment type="caution">
    <text evidence="2">The sequence shown here is derived from an EMBL/GenBank/DDBJ whole genome shotgun (WGS) entry which is preliminary data.</text>
</comment>
<evidence type="ECO:0000259" key="1">
    <source>
        <dbReference type="PROSITE" id="PS51186"/>
    </source>
</evidence>
<feature type="domain" description="N-acetyltransferase" evidence="1">
    <location>
        <begin position="5"/>
        <end position="160"/>
    </location>
</feature>
<dbReference type="RefSeq" id="WP_165916341.1">
    <property type="nucleotide sequence ID" value="NZ_SLWV01000015.1"/>
</dbReference>
<proteinExistence type="predicted"/>
<dbReference type="CDD" id="cd04301">
    <property type="entry name" value="NAT_SF"/>
    <property type="match status" value="1"/>
</dbReference>
<organism evidence="2 3">
    <name type="scientific">Marinisporobacter balticus</name>
    <dbReference type="NCBI Taxonomy" id="2018667"/>
    <lineage>
        <taxon>Bacteria</taxon>
        <taxon>Bacillati</taxon>
        <taxon>Bacillota</taxon>
        <taxon>Clostridia</taxon>
        <taxon>Peptostreptococcales</taxon>
        <taxon>Thermotaleaceae</taxon>
        <taxon>Marinisporobacter</taxon>
    </lineage>
</organism>
<gene>
    <name evidence="2" type="ORF">EV214_11569</name>
</gene>
<dbReference type="Gene3D" id="3.40.630.30">
    <property type="match status" value="1"/>
</dbReference>
<dbReference type="Pfam" id="PF00583">
    <property type="entry name" value="Acetyltransf_1"/>
    <property type="match status" value="1"/>
</dbReference>
<dbReference type="AlphaFoldDB" id="A0A4R2KU22"/>
<protein>
    <submittedName>
        <fullName evidence="2">Acetyltransferase (GNAT) family protein</fullName>
    </submittedName>
</protein>
<dbReference type="InterPro" id="IPR000182">
    <property type="entry name" value="GNAT_dom"/>
</dbReference>
<keyword evidence="3" id="KW-1185">Reference proteome</keyword>
<name>A0A4R2KU22_9FIRM</name>
<dbReference type="EMBL" id="SLWV01000015">
    <property type="protein sequence ID" value="TCO73678.1"/>
    <property type="molecule type" value="Genomic_DNA"/>
</dbReference>
<keyword evidence="2" id="KW-0808">Transferase</keyword>
<dbReference type="Proteomes" id="UP000294919">
    <property type="component" value="Unassembled WGS sequence"/>
</dbReference>
<dbReference type="InterPro" id="IPR016181">
    <property type="entry name" value="Acyl_CoA_acyltransferase"/>
</dbReference>
<dbReference type="GO" id="GO:0016747">
    <property type="term" value="F:acyltransferase activity, transferring groups other than amino-acyl groups"/>
    <property type="evidence" value="ECO:0007669"/>
    <property type="project" value="InterPro"/>
</dbReference>
<reference evidence="2 3" key="1">
    <citation type="submission" date="2019-03" db="EMBL/GenBank/DDBJ databases">
        <title>Genomic Encyclopedia of Type Strains, Phase IV (KMG-IV): sequencing the most valuable type-strain genomes for metagenomic binning, comparative biology and taxonomic classification.</title>
        <authorList>
            <person name="Goeker M."/>
        </authorList>
    </citation>
    <scope>NUCLEOTIDE SEQUENCE [LARGE SCALE GENOMIC DNA]</scope>
    <source>
        <strain evidence="2 3">DSM 102940</strain>
    </source>
</reference>
<dbReference type="PROSITE" id="PS51186">
    <property type="entry name" value="GNAT"/>
    <property type="match status" value="1"/>
</dbReference>
<dbReference type="PANTHER" id="PTHR43617">
    <property type="entry name" value="L-AMINO ACID N-ACETYLTRANSFERASE"/>
    <property type="match status" value="1"/>
</dbReference>
<dbReference type="SUPFAM" id="SSF55729">
    <property type="entry name" value="Acyl-CoA N-acyltransferases (Nat)"/>
    <property type="match status" value="1"/>
</dbReference>
<evidence type="ECO:0000313" key="2">
    <source>
        <dbReference type="EMBL" id="TCO73678.1"/>
    </source>
</evidence>
<dbReference type="PANTHER" id="PTHR43617:SF22">
    <property type="entry name" value="L-AMINO ACID N-ACETYLTRANSFERASE AAAT"/>
    <property type="match status" value="1"/>
</dbReference>
<accession>A0A4R2KU22</accession>
<sequence>MNERLHVRLCSLEDEEAYIRLNLDFIKSVRKEHPYWNYLKLPTEEDMKSVFGEALSKKHEIMMFIVEYDKKVIGYANTWSVYSIWSMGRSFIIDDLFIHEDYRGREIGKEVMELLLNYAKNNGYIRIQLNAEKDNIRAHALYKKLNFSHEEMLFFMKVLR</sequence>
<evidence type="ECO:0000313" key="3">
    <source>
        <dbReference type="Proteomes" id="UP000294919"/>
    </source>
</evidence>